<keyword evidence="1" id="KW-0812">Transmembrane</keyword>
<evidence type="ECO:0000313" key="2">
    <source>
        <dbReference type="EMBL" id="HIX49711.1"/>
    </source>
</evidence>
<name>A0A9D1VZJ5_9FIRM</name>
<organism evidence="2 3">
    <name type="scientific">Candidatus Borkfalkia faecavium</name>
    <dbReference type="NCBI Taxonomy" id="2838508"/>
    <lineage>
        <taxon>Bacteria</taxon>
        <taxon>Bacillati</taxon>
        <taxon>Bacillota</taxon>
        <taxon>Clostridia</taxon>
        <taxon>Christensenellales</taxon>
        <taxon>Christensenellaceae</taxon>
        <taxon>Candidatus Borkfalkia</taxon>
    </lineage>
</organism>
<feature type="transmembrane region" description="Helical" evidence="1">
    <location>
        <begin position="121"/>
        <end position="142"/>
    </location>
</feature>
<keyword evidence="1" id="KW-1133">Transmembrane helix</keyword>
<dbReference type="Proteomes" id="UP000886847">
    <property type="component" value="Unassembled WGS sequence"/>
</dbReference>
<comment type="caution">
    <text evidence="2">The sequence shown here is derived from an EMBL/GenBank/DDBJ whole genome shotgun (WGS) entry which is preliminary data.</text>
</comment>
<evidence type="ECO:0000313" key="3">
    <source>
        <dbReference type="Proteomes" id="UP000886847"/>
    </source>
</evidence>
<feature type="transmembrane region" description="Helical" evidence="1">
    <location>
        <begin position="154"/>
        <end position="179"/>
    </location>
</feature>
<dbReference type="AlphaFoldDB" id="A0A9D1VZJ5"/>
<reference evidence="2" key="2">
    <citation type="submission" date="2021-04" db="EMBL/GenBank/DDBJ databases">
        <authorList>
            <person name="Gilroy R."/>
        </authorList>
    </citation>
    <scope>NUCLEOTIDE SEQUENCE</scope>
    <source>
        <strain evidence="2">2189</strain>
    </source>
</reference>
<feature type="transmembrane region" description="Helical" evidence="1">
    <location>
        <begin position="35"/>
        <end position="53"/>
    </location>
</feature>
<accession>A0A9D1VZJ5</accession>
<sequence length="185" mass="19292">MNVLFLVVFIAASVLVVLGDPAAFLPALLAGASRAVALCLTLAGVYALWLGFLRVCKDGGLLSGLSRLLRPPVRRLLKTDDAAAEEQVAVNFAANLLGMGGAATPAGISAMRLFGEKKNEYARAMLFVVNCAGVQLLPTTLISVRAAAGSAQPFAPVLPALCCSLAALLFGAILVHLLYRKRRCA</sequence>
<keyword evidence="1" id="KW-0472">Membrane</keyword>
<proteinExistence type="predicted"/>
<evidence type="ECO:0008006" key="4">
    <source>
        <dbReference type="Google" id="ProtNLM"/>
    </source>
</evidence>
<reference evidence="2" key="1">
    <citation type="journal article" date="2021" name="PeerJ">
        <title>Extensive microbial diversity within the chicken gut microbiome revealed by metagenomics and culture.</title>
        <authorList>
            <person name="Gilroy R."/>
            <person name="Ravi A."/>
            <person name="Getino M."/>
            <person name="Pursley I."/>
            <person name="Horton D.L."/>
            <person name="Alikhan N.F."/>
            <person name="Baker D."/>
            <person name="Gharbi K."/>
            <person name="Hall N."/>
            <person name="Watson M."/>
            <person name="Adriaenssens E.M."/>
            <person name="Foster-Nyarko E."/>
            <person name="Jarju S."/>
            <person name="Secka A."/>
            <person name="Antonio M."/>
            <person name="Oren A."/>
            <person name="Chaudhuri R.R."/>
            <person name="La Ragione R."/>
            <person name="Hildebrand F."/>
            <person name="Pallen M.J."/>
        </authorList>
    </citation>
    <scope>NUCLEOTIDE SEQUENCE</scope>
    <source>
        <strain evidence="2">2189</strain>
    </source>
</reference>
<dbReference type="EMBL" id="DXEW01000003">
    <property type="protein sequence ID" value="HIX49711.1"/>
    <property type="molecule type" value="Genomic_DNA"/>
</dbReference>
<gene>
    <name evidence="2" type="ORF">H9851_00305</name>
</gene>
<protein>
    <recommendedName>
        <fullName evidence="4">Spore maturation protein</fullName>
    </recommendedName>
</protein>
<evidence type="ECO:0000256" key="1">
    <source>
        <dbReference type="SAM" id="Phobius"/>
    </source>
</evidence>